<dbReference type="SMART" id="SM00740">
    <property type="entry name" value="PASTA"/>
    <property type="match status" value="3"/>
</dbReference>
<dbReference type="Gene3D" id="1.10.510.10">
    <property type="entry name" value="Transferase(Phosphotransferase) domain 1"/>
    <property type="match status" value="1"/>
</dbReference>
<dbReference type="CDD" id="cd06577">
    <property type="entry name" value="PASTA_pknB"/>
    <property type="match status" value="3"/>
</dbReference>
<keyword evidence="3" id="KW-0808">Transferase</keyword>
<dbReference type="InterPro" id="IPR005543">
    <property type="entry name" value="PASTA_dom"/>
</dbReference>
<dbReference type="OrthoDB" id="9788659at2"/>
<keyword evidence="11" id="KW-1133">Transmembrane helix</keyword>
<dbReference type="SUPFAM" id="SSF56112">
    <property type="entry name" value="Protein kinase-like (PK-like)"/>
    <property type="match status" value="1"/>
</dbReference>
<dbReference type="InterPro" id="IPR008271">
    <property type="entry name" value="Ser/Thr_kinase_AS"/>
</dbReference>
<dbReference type="GO" id="GO:0004674">
    <property type="term" value="F:protein serine/threonine kinase activity"/>
    <property type="evidence" value="ECO:0007669"/>
    <property type="project" value="UniProtKB-KW"/>
</dbReference>
<feature type="region of interest" description="Disordered" evidence="10">
    <location>
        <begin position="300"/>
        <end position="371"/>
    </location>
</feature>
<evidence type="ECO:0000259" key="12">
    <source>
        <dbReference type="PROSITE" id="PS50011"/>
    </source>
</evidence>
<dbReference type="PANTHER" id="PTHR43289:SF34">
    <property type="entry name" value="SERINE_THREONINE-PROTEIN KINASE YBDM-RELATED"/>
    <property type="match status" value="1"/>
</dbReference>
<evidence type="ECO:0000256" key="1">
    <source>
        <dbReference type="ARBA" id="ARBA00012513"/>
    </source>
</evidence>
<keyword evidence="2" id="KW-0723">Serine/threonine-protein kinase</keyword>
<dbReference type="GO" id="GO:0005524">
    <property type="term" value="F:ATP binding"/>
    <property type="evidence" value="ECO:0007669"/>
    <property type="project" value="UniProtKB-UniRule"/>
</dbReference>
<name>A0A2T5RKB9_9FIRM</name>
<dbReference type="SMART" id="SM00220">
    <property type="entry name" value="S_TKc"/>
    <property type="match status" value="1"/>
</dbReference>
<evidence type="ECO:0000313" key="14">
    <source>
        <dbReference type="EMBL" id="PTV99347.1"/>
    </source>
</evidence>
<comment type="catalytic activity">
    <reaction evidence="8">
        <text>L-seryl-[protein] + ATP = O-phospho-L-seryl-[protein] + ADP + H(+)</text>
        <dbReference type="Rhea" id="RHEA:17989"/>
        <dbReference type="Rhea" id="RHEA-COMP:9863"/>
        <dbReference type="Rhea" id="RHEA-COMP:11604"/>
        <dbReference type="ChEBI" id="CHEBI:15378"/>
        <dbReference type="ChEBI" id="CHEBI:29999"/>
        <dbReference type="ChEBI" id="CHEBI:30616"/>
        <dbReference type="ChEBI" id="CHEBI:83421"/>
        <dbReference type="ChEBI" id="CHEBI:456216"/>
        <dbReference type="EC" id="2.7.11.1"/>
    </reaction>
</comment>
<evidence type="ECO:0000256" key="9">
    <source>
        <dbReference type="PROSITE-ProRule" id="PRU10141"/>
    </source>
</evidence>
<feature type="compositionally biased region" description="Basic and acidic residues" evidence="10">
    <location>
        <begin position="313"/>
        <end position="346"/>
    </location>
</feature>
<feature type="domain" description="PASTA" evidence="13">
    <location>
        <begin position="473"/>
        <end position="540"/>
    </location>
</feature>
<evidence type="ECO:0000256" key="7">
    <source>
        <dbReference type="ARBA" id="ARBA00047899"/>
    </source>
</evidence>
<dbReference type="FunFam" id="1.10.510.10:FF:000021">
    <property type="entry name" value="Serine/threonine protein kinase"/>
    <property type="match status" value="1"/>
</dbReference>
<feature type="domain" description="PASTA" evidence="13">
    <location>
        <begin position="404"/>
        <end position="472"/>
    </location>
</feature>
<dbReference type="Pfam" id="PF03793">
    <property type="entry name" value="PASTA"/>
    <property type="match status" value="3"/>
</dbReference>
<keyword evidence="4 9" id="KW-0547">Nucleotide-binding</keyword>
<accession>A0A2T5RKB9</accession>
<dbReference type="PROSITE" id="PS50011">
    <property type="entry name" value="PROTEIN_KINASE_DOM"/>
    <property type="match status" value="1"/>
</dbReference>
<dbReference type="EMBL" id="QAXS01000011">
    <property type="protein sequence ID" value="PTV99347.1"/>
    <property type="molecule type" value="Genomic_DNA"/>
</dbReference>
<dbReference type="PROSITE" id="PS00107">
    <property type="entry name" value="PROTEIN_KINASE_ATP"/>
    <property type="match status" value="1"/>
</dbReference>
<dbReference type="PANTHER" id="PTHR43289">
    <property type="entry name" value="MITOGEN-ACTIVATED PROTEIN KINASE KINASE KINASE 20-RELATED"/>
    <property type="match status" value="1"/>
</dbReference>
<evidence type="ECO:0000256" key="10">
    <source>
        <dbReference type="SAM" id="MobiDB-lite"/>
    </source>
</evidence>
<protein>
    <recommendedName>
        <fullName evidence="1">non-specific serine/threonine protein kinase</fullName>
        <ecNumber evidence="1">2.7.11.1</ecNumber>
    </recommendedName>
</protein>
<dbReference type="InterPro" id="IPR011009">
    <property type="entry name" value="Kinase-like_dom_sf"/>
</dbReference>
<dbReference type="PROSITE" id="PS51178">
    <property type="entry name" value="PASTA"/>
    <property type="match status" value="3"/>
</dbReference>
<dbReference type="Gene3D" id="3.30.10.20">
    <property type="match status" value="3"/>
</dbReference>
<dbReference type="Gene3D" id="3.30.200.20">
    <property type="entry name" value="Phosphorylase Kinase, domain 1"/>
    <property type="match status" value="1"/>
</dbReference>
<gene>
    <name evidence="14" type="ORF">C8C76_11165</name>
</gene>
<reference evidence="14 15" key="1">
    <citation type="submission" date="2018-04" db="EMBL/GenBank/DDBJ databases">
        <title>Subsurface microbial communities from deep shales in Ohio and West Virginia, USA.</title>
        <authorList>
            <person name="Wrighton K."/>
        </authorList>
    </citation>
    <scope>NUCLEOTIDE SEQUENCE [LARGE SCALE GENOMIC DNA]</scope>
    <source>
        <strain evidence="14 15">WC1</strain>
    </source>
</reference>
<dbReference type="AlphaFoldDB" id="A0A2T5RKB9"/>
<sequence length="689" mass="77119">MQGKILNNRYKIIKEIGRGGMAIVYSARDTLLERRVALKMLRPEYKSDDEFIDKFRQEARAVARLSHPNVVSIYDIVVDEERIYLVMEIVEGKTLKDLIKERKKLSIAESLEIAGQIAAALSVAHGNQIVHCDIKPHNIILNDEHEVKVTDFGIARAVSNSTVRVTETVVGSAHYFSPEQAKGGEIKAYSDIYSLGVVLYEMTTGELPFHGESPISVALKHIQQQPVEPSKINNDIPDEVNDLIMKAIAKEPADRFQDAYEMRQQITYCLKNLKSGNKKADKKDDFNADETRVMKKSDFDFLTNSKKGSGNTAEKEQENQAEKKKEKKTENRKSFFKQKNDDKTESEQDIQPSGSEKEAADISRQEKSKTDNKYKKPLLITAAVILFFMIITAGTVFFFNQYTNVPVVEVPEIEGERLSEARKLASEVGLNLVENEERVFSEEIAAEHIVSQQPAAGERIKQSRPLNITVSKGPQLIEIPDFIGSSLREALIELDNLSLRSGDIQYIFRLSEEPGTVINQIPAAGAELEKGSEITLFVSRGERDISVRMPDLSGLNQAEAFDLLKENGLNIGQVSVESSERFADGQVISQSVRAGEYLPRGIAVDFVVSRGSNSASDEDYNLNRISVNVTGTESREVRIMVEDDNGEDQVYQAVHEPGDNIIRDIRSQGETEIKIYFDDQLIKSESFGG</sequence>
<evidence type="ECO:0000256" key="2">
    <source>
        <dbReference type="ARBA" id="ARBA00022527"/>
    </source>
</evidence>
<dbReference type="RefSeq" id="WP_108139735.1">
    <property type="nucleotide sequence ID" value="NZ_QAXS01000011.1"/>
</dbReference>
<dbReference type="Pfam" id="PF00069">
    <property type="entry name" value="Pkinase"/>
    <property type="match status" value="1"/>
</dbReference>
<feature type="domain" description="PASTA" evidence="13">
    <location>
        <begin position="544"/>
        <end position="610"/>
    </location>
</feature>
<dbReference type="PROSITE" id="PS00108">
    <property type="entry name" value="PROTEIN_KINASE_ST"/>
    <property type="match status" value="1"/>
</dbReference>
<proteinExistence type="predicted"/>
<dbReference type="Proteomes" id="UP000244089">
    <property type="component" value="Unassembled WGS sequence"/>
</dbReference>
<dbReference type="InterPro" id="IPR017441">
    <property type="entry name" value="Protein_kinase_ATP_BS"/>
</dbReference>
<evidence type="ECO:0000259" key="13">
    <source>
        <dbReference type="PROSITE" id="PS51178"/>
    </source>
</evidence>
<feature type="compositionally biased region" description="Basic and acidic residues" evidence="10">
    <location>
        <begin position="355"/>
        <end position="371"/>
    </location>
</feature>
<comment type="catalytic activity">
    <reaction evidence="7">
        <text>L-threonyl-[protein] + ATP = O-phospho-L-threonyl-[protein] + ADP + H(+)</text>
        <dbReference type="Rhea" id="RHEA:46608"/>
        <dbReference type="Rhea" id="RHEA-COMP:11060"/>
        <dbReference type="Rhea" id="RHEA-COMP:11605"/>
        <dbReference type="ChEBI" id="CHEBI:15378"/>
        <dbReference type="ChEBI" id="CHEBI:30013"/>
        <dbReference type="ChEBI" id="CHEBI:30616"/>
        <dbReference type="ChEBI" id="CHEBI:61977"/>
        <dbReference type="ChEBI" id="CHEBI:456216"/>
        <dbReference type="EC" id="2.7.11.1"/>
    </reaction>
</comment>
<evidence type="ECO:0000256" key="6">
    <source>
        <dbReference type="ARBA" id="ARBA00022840"/>
    </source>
</evidence>
<dbReference type="CDD" id="cd14014">
    <property type="entry name" value="STKc_PknB_like"/>
    <property type="match status" value="1"/>
</dbReference>
<feature type="transmembrane region" description="Helical" evidence="11">
    <location>
        <begin position="378"/>
        <end position="399"/>
    </location>
</feature>
<feature type="domain" description="Protein kinase" evidence="12">
    <location>
        <begin position="10"/>
        <end position="268"/>
    </location>
</feature>
<keyword evidence="11" id="KW-0812">Transmembrane</keyword>
<dbReference type="EC" id="2.7.11.1" evidence="1"/>
<keyword evidence="11" id="KW-0472">Membrane</keyword>
<comment type="caution">
    <text evidence="14">The sequence shown here is derived from an EMBL/GenBank/DDBJ whole genome shotgun (WGS) entry which is preliminary data.</text>
</comment>
<evidence type="ECO:0000256" key="5">
    <source>
        <dbReference type="ARBA" id="ARBA00022777"/>
    </source>
</evidence>
<keyword evidence="6 9" id="KW-0067">ATP-binding</keyword>
<evidence type="ECO:0000256" key="11">
    <source>
        <dbReference type="SAM" id="Phobius"/>
    </source>
</evidence>
<organism evidence="14 15">
    <name type="scientific">Halanaerobium saccharolyticum</name>
    <dbReference type="NCBI Taxonomy" id="43595"/>
    <lineage>
        <taxon>Bacteria</taxon>
        <taxon>Bacillati</taxon>
        <taxon>Bacillota</taxon>
        <taxon>Clostridia</taxon>
        <taxon>Halanaerobiales</taxon>
        <taxon>Halanaerobiaceae</taxon>
        <taxon>Halanaerobium</taxon>
    </lineage>
</organism>
<feature type="binding site" evidence="9">
    <location>
        <position position="39"/>
    </location>
    <ligand>
        <name>ATP</name>
        <dbReference type="ChEBI" id="CHEBI:30616"/>
    </ligand>
</feature>
<dbReference type="FunFam" id="3.30.200.20:FF:000035">
    <property type="entry name" value="Serine/threonine protein kinase Stk1"/>
    <property type="match status" value="1"/>
</dbReference>
<evidence type="ECO:0000256" key="8">
    <source>
        <dbReference type="ARBA" id="ARBA00048679"/>
    </source>
</evidence>
<evidence type="ECO:0000256" key="4">
    <source>
        <dbReference type="ARBA" id="ARBA00022741"/>
    </source>
</evidence>
<dbReference type="InterPro" id="IPR000719">
    <property type="entry name" value="Prot_kinase_dom"/>
</dbReference>
<evidence type="ECO:0000313" key="15">
    <source>
        <dbReference type="Proteomes" id="UP000244089"/>
    </source>
</evidence>
<keyword evidence="5 14" id="KW-0418">Kinase</keyword>
<evidence type="ECO:0000256" key="3">
    <source>
        <dbReference type="ARBA" id="ARBA00022679"/>
    </source>
</evidence>